<gene>
    <name evidence="5" type="ORF">BOKJ2_LOCUS5365</name>
</gene>
<dbReference type="OrthoDB" id="10377395at2759"/>
<comment type="subcellular location">
    <subcellularLocation>
        <location evidence="1">Secreted</location>
    </subcellularLocation>
</comment>
<evidence type="ECO:0000313" key="6">
    <source>
        <dbReference type="Proteomes" id="UP000614601"/>
    </source>
</evidence>
<keyword evidence="3" id="KW-0964">Secreted</keyword>
<comment type="similarity">
    <text evidence="2">Belongs to the nematode transthyretin-like family.</text>
</comment>
<evidence type="ECO:0000256" key="3">
    <source>
        <dbReference type="ARBA" id="ARBA00022525"/>
    </source>
</evidence>
<dbReference type="Pfam" id="PF01060">
    <property type="entry name" value="TTR-52"/>
    <property type="match status" value="1"/>
</dbReference>
<dbReference type="GO" id="GO:0009986">
    <property type="term" value="C:cell surface"/>
    <property type="evidence" value="ECO:0007669"/>
    <property type="project" value="InterPro"/>
</dbReference>
<evidence type="ECO:0000256" key="4">
    <source>
        <dbReference type="ARBA" id="ARBA00022729"/>
    </source>
</evidence>
<organism evidence="5 6">
    <name type="scientific">Bursaphelenchus okinawaensis</name>
    <dbReference type="NCBI Taxonomy" id="465554"/>
    <lineage>
        <taxon>Eukaryota</taxon>
        <taxon>Metazoa</taxon>
        <taxon>Ecdysozoa</taxon>
        <taxon>Nematoda</taxon>
        <taxon>Chromadorea</taxon>
        <taxon>Rhabditida</taxon>
        <taxon>Tylenchina</taxon>
        <taxon>Tylenchomorpha</taxon>
        <taxon>Aphelenchoidea</taxon>
        <taxon>Aphelenchoididae</taxon>
        <taxon>Bursaphelenchus</taxon>
    </lineage>
</organism>
<reference evidence="5" key="1">
    <citation type="submission" date="2020-09" db="EMBL/GenBank/DDBJ databases">
        <authorList>
            <person name="Kikuchi T."/>
        </authorList>
    </citation>
    <scope>NUCLEOTIDE SEQUENCE</scope>
    <source>
        <strain evidence="5">SH1</strain>
    </source>
</reference>
<sequence>MGNCVTKKRPVQIRNYRYIVLVPTDRPTVDWNGVTYETDAPLRPYGVVKLYNKHEEHLVAYEIHKHGIKYNYVDAYYDLLCELTENEVYLFGRLDEYSQFIKLIRNDNVKITAILLSSRDKRYIRLQETFWAERMSVEDLVQFALKFLNALHEYHQRGRVHLNLSPTSIFVEITENNLFEFGFLQSGHLVPAYQGSFRKEIQDAIIKLTDWGYCSMAMHQRNVTINDDYESFLYVLYAVHHRTHVPWVRSAMNVTVENQKHYEAICEKLWSPEIETELLNEKKTFWHHPDKFFAHLDKETRAIFSDLAHVIKQNRYTTPLETNYLIKNALLKHRSKSEVLPFRDSYIIKVRGQLLCHGRPASGDITLVDQDLFFDDRLAFTKAVDVMNGTFEIEGKEEGWSKFEPLLFVVHLCDSEEPIKKEFNLDQNYVYELEDPPNCVKFVYENTFELANEE</sequence>
<dbReference type="Proteomes" id="UP000783686">
    <property type="component" value="Unassembled WGS sequence"/>
</dbReference>
<comment type="caution">
    <text evidence="5">The sequence shown here is derived from an EMBL/GenBank/DDBJ whole genome shotgun (WGS) entry which is preliminary data.</text>
</comment>
<dbReference type="EMBL" id="CAJFDH010000003">
    <property type="protein sequence ID" value="CAD5213983.1"/>
    <property type="molecule type" value="Genomic_DNA"/>
</dbReference>
<evidence type="ECO:0000256" key="2">
    <source>
        <dbReference type="ARBA" id="ARBA00010112"/>
    </source>
</evidence>
<accession>A0A811KE12</accession>
<dbReference type="EMBL" id="CAJFCW020000003">
    <property type="protein sequence ID" value="CAG9101867.1"/>
    <property type="molecule type" value="Genomic_DNA"/>
</dbReference>
<proteinExistence type="inferred from homology"/>
<dbReference type="AlphaFoldDB" id="A0A811KE12"/>
<dbReference type="SUPFAM" id="SSF56112">
    <property type="entry name" value="Protein kinase-like (PK-like)"/>
    <property type="match status" value="1"/>
</dbReference>
<dbReference type="Gene3D" id="2.60.40.3330">
    <property type="match status" value="1"/>
</dbReference>
<evidence type="ECO:0008006" key="7">
    <source>
        <dbReference type="Google" id="ProtNLM"/>
    </source>
</evidence>
<protein>
    <recommendedName>
        <fullName evidence="7">Protein kinase domain-containing protein</fullName>
    </recommendedName>
</protein>
<dbReference type="Proteomes" id="UP000614601">
    <property type="component" value="Unassembled WGS sequence"/>
</dbReference>
<dbReference type="InterPro" id="IPR038479">
    <property type="entry name" value="Transthyretin-like_sf"/>
</dbReference>
<dbReference type="Gene3D" id="1.10.510.10">
    <property type="entry name" value="Transferase(Phosphotransferase) domain 1"/>
    <property type="match status" value="1"/>
</dbReference>
<evidence type="ECO:0000256" key="1">
    <source>
        <dbReference type="ARBA" id="ARBA00004613"/>
    </source>
</evidence>
<evidence type="ECO:0000313" key="5">
    <source>
        <dbReference type="EMBL" id="CAD5213983.1"/>
    </source>
</evidence>
<name>A0A811KE12_9BILA</name>
<dbReference type="InterPro" id="IPR001534">
    <property type="entry name" value="Transthyretin-like"/>
</dbReference>
<keyword evidence="6" id="KW-1185">Reference proteome</keyword>
<dbReference type="GO" id="GO:0005576">
    <property type="term" value="C:extracellular region"/>
    <property type="evidence" value="ECO:0007669"/>
    <property type="project" value="UniProtKB-SubCell"/>
</dbReference>
<keyword evidence="4" id="KW-0732">Signal</keyword>
<dbReference type="InterPro" id="IPR011009">
    <property type="entry name" value="Kinase-like_dom_sf"/>
</dbReference>